<dbReference type="PANTHER" id="PTHR33099">
    <property type="entry name" value="FE2OG DIOXYGENASE DOMAIN-CONTAINING PROTEIN"/>
    <property type="match status" value="1"/>
</dbReference>
<dbReference type="GO" id="GO:0031418">
    <property type="term" value="F:L-ascorbic acid binding"/>
    <property type="evidence" value="ECO:0007669"/>
    <property type="project" value="InterPro"/>
</dbReference>
<keyword evidence="5" id="KW-0408">Iron</keyword>
<feature type="region of interest" description="Disordered" evidence="6">
    <location>
        <begin position="1"/>
        <end position="72"/>
    </location>
</feature>
<evidence type="ECO:0000313" key="9">
    <source>
        <dbReference type="Proteomes" id="UP001303760"/>
    </source>
</evidence>
<protein>
    <recommendedName>
        <fullName evidence="7">Fe2OG dioxygenase domain-containing protein</fullName>
    </recommendedName>
</protein>
<accession>A0AAN7H7J3</accession>
<evidence type="ECO:0000259" key="7">
    <source>
        <dbReference type="PROSITE" id="PS51471"/>
    </source>
</evidence>
<gene>
    <name evidence="8" type="ORF">C8A03DRAFT_33125</name>
</gene>
<evidence type="ECO:0000256" key="6">
    <source>
        <dbReference type="SAM" id="MobiDB-lite"/>
    </source>
</evidence>
<evidence type="ECO:0000256" key="3">
    <source>
        <dbReference type="ARBA" id="ARBA00022964"/>
    </source>
</evidence>
<reference evidence="8" key="2">
    <citation type="submission" date="2023-05" db="EMBL/GenBank/DDBJ databases">
        <authorList>
            <consortium name="Lawrence Berkeley National Laboratory"/>
            <person name="Steindorff A."/>
            <person name="Hensen N."/>
            <person name="Bonometti L."/>
            <person name="Westerberg I."/>
            <person name="Brannstrom I.O."/>
            <person name="Guillou S."/>
            <person name="Cros-Aarteil S."/>
            <person name="Calhoun S."/>
            <person name="Haridas S."/>
            <person name="Kuo A."/>
            <person name="Mondo S."/>
            <person name="Pangilinan J."/>
            <person name="Riley R."/>
            <person name="Labutti K."/>
            <person name="Andreopoulos B."/>
            <person name="Lipzen A."/>
            <person name="Chen C."/>
            <person name="Yanf M."/>
            <person name="Daum C."/>
            <person name="Ng V."/>
            <person name="Clum A."/>
            <person name="Ohm R."/>
            <person name="Martin F."/>
            <person name="Silar P."/>
            <person name="Natvig D."/>
            <person name="Lalanne C."/>
            <person name="Gautier V."/>
            <person name="Ament-Velasquez S.L."/>
            <person name="Kruys A."/>
            <person name="Hutchinson M.I."/>
            <person name="Powell A.J."/>
            <person name="Barry K."/>
            <person name="Miller A.N."/>
            <person name="Grigoriev I.V."/>
            <person name="Debuchy R."/>
            <person name="Gladieux P."/>
            <person name="Thoren M.H."/>
            <person name="Johannesson H."/>
        </authorList>
    </citation>
    <scope>NUCLEOTIDE SEQUENCE</scope>
    <source>
        <strain evidence="8">CBS 532.94</strain>
    </source>
</reference>
<dbReference type="GO" id="GO:0016705">
    <property type="term" value="F:oxidoreductase activity, acting on paired donors, with incorporation or reduction of molecular oxygen"/>
    <property type="evidence" value="ECO:0007669"/>
    <property type="project" value="InterPro"/>
</dbReference>
<dbReference type="EMBL" id="MU860082">
    <property type="protein sequence ID" value="KAK4238801.1"/>
    <property type="molecule type" value="Genomic_DNA"/>
</dbReference>
<dbReference type="GO" id="GO:0051213">
    <property type="term" value="F:dioxygenase activity"/>
    <property type="evidence" value="ECO:0007669"/>
    <property type="project" value="UniProtKB-KW"/>
</dbReference>
<keyword evidence="2" id="KW-0479">Metal-binding</keyword>
<proteinExistence type="predicted"/>
<feature type="compositionally biased region" description="Low complexity" evidence="6">
    <location>
        <begin position="50"/>
        <end position="59"/>
    </location>
</feature>
<dbReference type="InterPro" id="IPR006620">
    <property type="entry name" value="Pro_4_hyd_alph"/>
</dbReference>
<dbReference type="GO" id="GO:0005506">
    <property type="term" value="F:iron ion binding"/>
    <property type="evidence" value="ECO:0007669"/>
    <property type="project" value="InterPro"/>
</dbReference>
<dbReference type="Gene3D" id="2.60.120.620">
    <property type="entry name" value="q2cbj1_9rhob like domain"/>
    <property type="match status" value="1"/>
</dbReference>
<dbReference type="Proteomes" id="UP001303760">
    <property type="component" value="Unassembled WGS sequence"/>
</dbReference>
<evidence type="ECO:0000313" key="8">
    <source>
        <dbReference type="EMBL" id="KAK4238801.1"/>
    </source>
</evidence>
<keyword evidence="3" id="KW-0223">Dioxygenase</keyword>
<keyword evidence="4" id="KW-0560">Oxidoreductase</keyword>
<name>A0AAN7H7J3_9PEZI</name>
<dbReference type="InterPro" id="IPR005123">
    <property type="entry name" value="Oxoglu/Fe-dep_dioxygenase_dom"/>
</dbReference>
<feature type="compositionally biased region" description="Polar residues" evidence="6">
    <location>
        <begin position="1"/>
        <end position="12"/>
    </location>
</feature>
<evidence type="ECO:0000256" key="4">
    <source>
        <dbReference type="ARBA" id="ARBA00023002"/>
    </source>
</evidence>
<comment type="cofactor">
    <cofactor evidence="1">
        <name>L-ascorbate</name>
        <dbReference type="ChEBI" id="CHEBI:38290"/>
    </cofactor>
</comment>
<dbReference type="PANTHER" id="PTHR33099:SF7">
    <property type="entry name" value="MYND-TYPE DOMAIN-CONTAINING PROTEIN"/>
    <property type="match status" value="1"/>
</dbReference>
<dbReference type="SMART" id="SM00702">
    <property type="entry name" value="P4Hc"/>
    <property type="match status" value="1"/>
</dbReference>
<organism evidence="8 9">
    <name type="scientific">Achaetomium macrosporum</name>
    <dbReference type="NCBI Taxonomy" id="79813"/>
    <lineage>
        <taxon>Eukaryota</taxon>
        <taxon>Fungi</taxon>
        <taxon>Dikarya</taxon>
        <taxon>Ascomycota</taxon>
        <taxon>Pezizomycotina</taxon>
        <taxon>Sordariomycetes</taxon>
        <taxon>Sordariomycetidae</taxon>
        <taxon>Sordariales</taxon>
        <taxon>Chaetomiaceae</taxon>
        <taxon>Achaetomium</taxon>
    </lineage>
</organism>
<comment type="caution">
    <text evidence="8">The sequence shown here is derived from an EMBL/GenBank/DDBJ whole genome shotgun (WGS) entry which is preliminary data.</text>
</comment>
<keyword evidence="9" id="KW-1185">Reference proteome</keyword>
<feature type="compositionally biased region" description="Basic and acidic residues" evidence="6">
    <location>
        <begin position="61"/>
        <end position="72"/>
    </location>
</feature>
<feature type="domain" description="Fe2OG dioxygenase" evidence="7">
    <location>
        <begin position="229"/>
        <end position="326"/>
    </location>
</feature>
<dbReference type="AlphaFoldDB" id="A0AAN7H7J3"/>
<dbReference type="PROSITE" id="PS51471">
    <property type="entry name" value="FE2OG_OXY"/>
    <property type="match status" value="1"/>
</dbReference>
<reference evidence="8" key="1">
    <citation type="journal article" date="2023" name="Mol. Phylogenet. Evol.">
        <title>Genome-scale phylogeny and comparative genomics of the fungal order Sordariales.</title>
        <authorList>
            <person name="Hensen N."/>
            <person name="Bonometti L."/>
            <person name="Westerberg I."/>
            <person name="Brannstrom I.O."/>
            <person name="Guillou S."/>
            <person name="Cros-Aarteil S."/>
            <person name="Calhoun S."/>
            <person name="Haridas S."/>
            <person name="Kuo A."/>
            <person name="Mondo S."/>
            <person name="Pangilinan J."/>
            <person name="Riley R."/>
            <person name="LaButti K."/>
            <person name="Andreopoulos B."/>
            <person name="Lipzen A."/>
            <person name="Chen C."/>
            <person name="Yan M."/>
            <person name="Daum C."/>
            <person name="Ng V."/>
            <person name="Clum A."/>
            <person name="Steindorff A."/>
            <person name="Ohm R.A."/>
            <person name="Martin F."/>
            <person name="Silar P."/>
            <person name="Natvig D.O."/>
            <person name="Lalanne C."/>
            <person name="Gautier V."/>
            <person name="Ament-Velasquez S.L."/>
            <person name="Kruys A."/>
            <person name="Hutchinson M.I."/>
            <person name="Powell A.J."/>
            <person name="Barry K."/>
            <person name="Miller A.N."/>
            <person name="Grigoriev I.V."/>
            <person name="Debuchy R."/>
            <person name="Gladieux P."/>
            <person name="Hiltunen Thoren M."/>
            <person name="Johannesson H."/>
        </authorList>
    </citation>
    <scope>NUCLEOTIDE SEQUENCE</scope>
    <source>
        <strain evidence="8">CBS 532.94</strain>
    </source>
</reference>
<evidence type="ECO:0000256" key="1">
    <source>
        <dbReference type="ARBA" id="ARBA00001961"/>
    </source>
</evidence>
<evidence type="ECO:0000256" key="2">
    <source>
        <dbReference type="ARBA" id="ARBA00022723"/>
    </source>
</evidence>
<evidence type="ECO:0000256" key="5">
    <source>
        <dbReference type="ARBA" id="ARBA00023004"/>
    </source>
</evidence>
<sequence>MEGQDQTTTRSASPALPERRSSTDPESGQDLIRSDEESAEFTPGGSVQASSDSSSDNSSAEPDKRTANKYNEETANLLDELRDTMETSQKDFVFACGGSIPFAADTTTAAFELDDSGVTHSPPVSLRWDPRDPSTSASQCKLTFPLDTASPDQQQQRHQGLVRLVGDMDKATFGLGGEDVYDESYRRAVKLDTSRFSTSFCPYDVGIMDTITSILVPGLNLGGADRIARAELYKLNVYEGPSGFFNVHVDTPRSPSQFGSLVVCLPAPHTGGELQLRHNGRTMTFDWSSSSSEDKIQWAAFYSDVTHAVLPVTSGHRVTLTYNLYSHPNPSQLPSPTSPLPSNLSLPLITHMSSLLSNPSFMPSGGYLGFYTTHAYPHTSLNFSVSALKGIDMVIFRGFQSLGCGVCLRPILDPECYFWNDTEDTIKPVIGKFLPMCAAQGRVEAAEDMQYIFRDEDWGWVVEEAVNFEDVEWLNEGMERHREMQLAYTVYGNEANTAAQYSWCAILIGVPGWDEEKGARGRLERTFEEREVGWK</sequence>